<comment type="caution">
    <text evidence="3">The sequence shown here is derived from an EMBL/GenBank/DDBJ whole genome shotgun (WGS) entry which is preliminary data.</text>
</comment>
<dbReference type="AlphaFoldDB" id="A0A267GME9"/>
<keyword evidence="2" id="KW-0472">Membrane</keyword>
<feature type="compositionally biased region" description="Low complexity" evidence="1">
    <location>
        <begin position="119"/>
        <end position="138"/>
    </location>
</feature>
<feature type="compositionally biased region" description="Low complexity" evidence="1">
    <location>
        <begin position="25"/>
        <end position="46"/>
    </location>
</feature>
<sequence length="266" mass="27273">MQTSLWTGSAGRGGGGGGSGGGSGRRPSSVAGSVSAATGGASAGSSSAGGGFRFAHSEHSKERHRAENLSASRSLLGGSGDIGGSVELHHPASAAEAHLAAGCPRLRVLRLAEPPPPSSNSATPTPSTGGRTLTPPSFLLTLPNDTVDGNLANYHGDEDDDELRQLQQLRQQRQHIEASIRSLAASVASSTQQQLAATGCAESAAAELHVDSRLTPDSPEEQRRVRRKKLRQRALVGVYLTAVLLAVLAVVFLAAKGVFYTAGVTN</sequence>
<proteinExistence type="predicted"/>
<feature type="transmembrane region" description="Helical" evidence="2">
    <location>
        <begin position="234"/>
        <end position="255"/>
    </location>
</feature>
<reference evidence="3 4" key="1">
    <citation type="submission" date="2017-06" db="EMBL/GenBank/DDBJ databases">
        <title>A platform for efficient transgenesis in Macrostomum lignano, a flatworm model organism for stem cell research.</title>
        <authorList>
            <person name="Berezikov E."/>
        </authorList>
    </citation>
    <scope>NUCLEOTIDE SEQUENCE [LARGE SCALE GENOMIC DNA]</scope>
    <source>
        <strain evidence="3">DV1</strain>
        <tissue evidence="3">Whole organism</tissue>
    </source>
</reference>
<gene>
    <name evidence="3" type="ORF">BOX15_Mlig028744g2</name>
</gene>
<evidence type="ECO:0000313" key="4">
    <source>
        <dbReference type="Proteomes" id="UP000215902"/>
    </source>
</evidence>
<dbReference type="Proteomes" id="UP000215902">
    <property type="component" value="Unassembled WGS sequence"/>
</dbReference>
<accession>A0A267GME9</accession>
<keyword evidence="2" id="KW-1133">Transmembrane helix</keyword>
<evidence type="ECO:0000313" key="3">
    <source>
        <dbReference type="EMBL" id="PAA87198.1"/>
    </source>
</evidence>
<keyword evidence="2" id="KW-0812">Transmembrane</keyword>
<feature type="region of interest" description="Disordered" evidence="1">
    <location>
        <begin position="110"/>
        <end position="138"/>
    </location>
</feature>
<feature type="region of interest" description="Disordered" evidence="1">
    <location>
        <begin position="1"/>
        <end position="73"/>
    </location>
</feature>
<dbReference type="EMBL" id="NIVC01000244">
    <property type="protein sequence ID" value="PAA87198.1"/>
    <property type="molecule type" value="Genomic_DNA"/>
</dbReference>
<name>A0A267GME9_9PLAT</name>
<feature type="compositionally biased region" description="Basic and acidic residues" evidence="1">
    <location>
        <begin position="55"/>
        <end position="67"/>
    </location>
</feature>
<evidence type="ECO:0000256" key="2">
    <source>
        <dbReference type="SAM" id="Phobius"/>
    </source>
</evidence>
<organism evidence="3 4">
    <name type="scientific">Macrostomum lignano</name>
    <dbReference type="NCBI Taxonomy" id="282301"/>
    <lineage>
        <taxon>Eukaryota</taxon>
        <taxon>Metazoa</taxon>
        <taxon>Spiralia</taxon>
        <taxon>Lophotrochozoa</taxon>
        <taxon>Platyhelminthes</taxon>
        <taxon>Rhabditophora</taxon>
        <taxon>Macrostomorpha</taxon>
        <taxon>Macrostomida</taxon>
        <taxon>Macrostomidae</taxon>
        <taxon>Macrostomum</taxon>
    </lineage>
</organism>
<evidence type="ECO:0008006" key="5">
    <source>
        <dbReference type="Google" id="ProtNLM"/>
    </source>
</evidence>
<protein>
    <recommendedName>
        <fullName evidence="5">Transmembrane protein</fullName>
    </recommendedName>
</protein>
<feature type="compositionally biased region" description="Gly residues" evidence="1">
    <location>
        <begin position="10"/>
        <end position="24"/>
    </location>
</feature>
<evidence type="ECO:0000256" key="1">
    <source>
        <dbReference type="SAM" id="MobiDB-lite"/>
    </source>
</evidence>
<keyword evidence="4" id="KW-1185">Reference proteome</keyword>